<feature type="region of interest" description="Disordered" evidence="3">
    <location>
        <begin position="461"/>
        <end position="481"/>
    </location>
</feature>
<dbReference type="GO" id="GO:0000724">
    <property type="term" value="P:double-strand break repair via homologous recombination"/>
    <property type="evidence" value="ECO:0007669"/>
    <property type="project" value="TreeGrafter"/>
</dbReference>
<reference evidence="5" key="1">
    <citation type="submission" date="2020-10" db="EMBL/GenBank/DDBJ databases">
        <authorList>
            <person name="Kikuchi T."/>
        </authorList>
    </citation>
    <scope>NUCLEOTIDE SEQUENCE</scope>
    <source>
        <strain evidence="5">NKZ352</strain>
    </source>
</reference>
<dbReference type="InterPro" id="IPR042470">
    <property type="entry name" value="RMI1_N_C_sf"/>
</dbReference>
<evidence type="ECO:0000256" key="3">
    <source>
        <dbReference type="SAM" id="MobiDB-lite"/>
    </source>
</evidence>
<feature type="compositionally biased region" description="Basic and acidic residues" evidence="3">
    <location>
        <begin position="872"/>
        <end position="883"/>
    </location>
</feature>
<evidence type="ECO:0000259" key="4">
    <source>
        <dbReference type="Pfam" id="PF08585"/>
    </source>
</evidence>
<dbReference type="GO" id="GO:0031422">
    <property type="term" value="C:RecQ family helicase-topoisomerase III complex"/>
    <property type="evidence" value="ECO:0007669"/>
    <property type="project" value="TreeGrafter"/>
</dbReference>
<feature type="compositionally biased region" description="Basic and acidic residues" evidence="3">
    <location>
        <begin position="905"/>
        <end position="927"/>
    </location>
</feature>
<keyword evidence="6" id="KW-1185">Reference proteome</keyword>
<feature type="compositionally biased region" description="Basic and acidic residues" evidence="3">
    <location>
        <begin position="648"/>
        <end position="683"/>
    </location>
</feature>
<comment type="similarity">
    <text evidence="1">Belongs to the RMI1 family.</text>
</comment>
<dbReference type="SMART" id="SM01161">
    <property type="entry name" value="DUF1767"/>
    <property type="match status" value="1"/>
</dbReference>
<evidence type="ECO:0000313" key="6">
    <source>
        <dbReference type="Proteomes" id="UP000835052"/>
    </source>
</evidence>
<feature type="compositionally biased region" description="Polar residues" evidence="3">
    <location>
        <begin position="965"/>
        <end position="977"/>
    </location>
</feature>
<feature type="compositionally biased region" description="Basic and acidic residues" evidence="3">
    <location>
        <begin position="942"/>
        <end position="952"/>
    </location>
</feature>
<protein>
    <recommendedName>
        <fullName evidence="2">RecQ-mediated genome instability protein 1</fullName>
    </recommendedName>
</protein>
<accession>A0A8S1GPR6</accession>
<feature type="region of interest" description="Disordered" evidence="3">
    <location>
        <begin position="646"/>
        <end position="683"/>
    </location>
</feature>
<dbReference type="InterPro" id="IPR013894">
    <property type="entry name" value="RMI1_OB"/>
</dbReference>
<dbReference type="GO" id="GO:0000712">
    <property type="term" value="P:resolution of meiotic recombination intermediates"/>
    <property type="evidence" value="ECO:0007669"/>
    <property type="project" value="TreeGrafter"/>
</dbReference>
<evidence type="ECO:0000313" key="5">
    <source>
        <dbReference type="EMBL" id="CAD6184678.1"/>
    </source>
</evidence>
<evidence type="ECO:0000256" key="1">
    <source>
        <dbReference type="ARBA" id="ARBA00006395"/>
    </source>
</evidence>
<dbReference type="EMBL" id="CAJGYM010000001">
    <property type="protein sequence ID" value="CAD6184678.1"/>
    <property type="molecule type" value="Genomic_DNA"/>
</dbReference>
<proteinExistence type="inferred from homology"/>
<feature type="region of interest" description="Disordered" evidence="3">
    <location>
        <begin position="852"/>
        <end position="892"/>
    </location>
</feature>
<dbReference type="AlphaFoldDB" id="A0A8S1GPR6"/>
<dbReference type="Proteomes" id="UP000835052">
    <property type="component" value="Unassembled WGS sequence"/>
</dbReference>
<dbReference type="Gene3D" id="2.40.50.770">
    <property type="entry name" value="RecQ-mediated genome instability protein Rmi1, C-terminal domain"/>
    <property type="match status" value="1"/>
</dbReference>
<dbReference type="PANTHER" id="PTHR14790:SF15">
    <property type="entry name" value="RECQ-MEDIATED GENOME INSTABILITY PROTEIN 1"/>
    <property type="match status" value="1"/>
</dbReference>
<organism evidence="5 6">
    <name type="scientific">Caenorhabditis auriculariae</name>
    <dbReference type="NCBI Taxonomy" id="2777116"/>
    <lineage>
        <taxon>Eukaryota</taxon>
        <taxon>Metazoa</taxon>
        <taxon>Ecdysozoa</taxon>
        <taxon>Nematoda</taxon>
        <taxon>Chromadorea</taxon>
        <taxon>Rhabditida</taxon>
        <taxon>Rhabditina</taxon>
        <taxon>Rhabditomorpha</taxon>
        <taxon>Rhabditoidea</taxon>
        <taxon>Rhabditidae</taxon>
        <taxon>Peloderinae</taxon>
        <taxon>Caenorhabditis</taxon>
    </lineage>
</organism>
<dbReference type="PANTHER" id="PTHR14790">
    <property type="entry name" value="RECQ-MEDIATED GENOME INSTABILITY PROTEIN 1 RMI1"/>
    <property type="match status" value="1"/>
</dbReference>
<feature type="region of interest" description="Disordered" evidence="3">
    <location>
        <begin position="905"/>
        <end position="1019"/>
    </location>
</feature>
<dbReference type="OrthoDB" id="341511at2759"/>
<feature type="compositionally biased region" description="Basic and acidic residues" evidence="3">
    <location>
        <begin position="982"/>
        <end position="991"/>
    </location>
</feature>
<dbReference type="GO" id="GO:0016604">
    <property type="term" value="C:nuclear body"/>
    <property type="evidence" value="ECO:0007669"/>
    <property type="project" value="TreeGrafter"/>
</dbReference>
<name>A0A8S1GPR6_9PELO</name>
<feature type="domain" description="RecQ mediated genome instability protein 1 OB-fold" evidence="4">
    <location>
        <begin position="70"/>
        <end position="193"/>
    </location>
</feature>
<feature type="compositionally biased region" description="Basic residues" evidence="3">
    <location>
        <begin position="860"/>
        <end position="871"/>
    </location>
</feature>
<comment type="caution">
    <text evidence="5">The sequence shown here is derived from an EMBL/GenBank/DDBJ whole genome shotgun (WGS) entry which is preliminary data.</text>
</comment>
<gene>
    <name evidence="5" type="ORF">CAUJ_LOCUS597</name>
</gene>
<feature type="region of interest" description="Disordered" evidence="3">
    <location>
        <begin position="1050"/>
        <end position="1069"/>
    </location>
</feature>
<dbReference type="Pfam" id="PF08585">
    <property type="entry name" value="RMI1_N_C"/>
    <property type="match status" value="1"/>
</dbReference>
<evidence type="ECO:0000256" key="2">
    <source>
        <dbReference type="ARBA" id="ARBA00018987"/>
    </source>
</evidence>
<sequence>MDDETLFQTLSAHHFHCKRDWFDSCLQFLRSQLPPKEIEKNLFQCVVEQFCNSDLKESYVAPMKIPTNASKAILQRKIVFQVLKYVDVSRSFYEQLTELTRAGPDLSWFTGETAEQSIEEPKKGSQKRFLKLEITDGLNNLMALDLDGTVFTETKIAPGTKFMLTDSAKCRRGMIFLSNSNCQILGGQVDSLAYDPVENFTKSLKIDLNSEEKRKEILQKQFVLDKQQAAVKKSCTQSSISPFLVRKKREEGSSNSDLNETGLTTASTAVNLDKSLEKRPVFSSTSFPNKVVSLVRPHVSVPAKEKILPPELIDDKFEHHYEPSGKGVPNFVKPMPPVVTDYGLKPKNLAPPPTIYEPPFEKVRVKEEVPFQNSFLTEDDMKRSLASVKTLNRSAEEQKRSFEKFSSDIHGPRGSPKKWRKIKVPEINTPITNYFNVVKNCPKLASKLQNVDEDCQILENSGHDRKVNPNKSTSALKYPAAGQNSLQDDTFMNDPCNQSQMLQNSQNSTLAQNGFQSAKQYQQRVEEDSFMIDPQTFSQPKKQHVRETPNRQSNSYPIFNGILLPSRKNFPGFVPEPEILSPAQWNTNGSYRMIPHGTDSPVVVYETKERTADAEQRLRAVRPQGVEKPRSTPFFDANVIRQLQAAKQEPHQNGRQENPARKTPVEQDQQHVREVQQDRRREDSRIAMKISINVKVKKNSNDSITKLKLAKMNHTSVKFGKLSTERINKDHMNLRMILMISTCVKFKMINNINSSSWKFVGVWLKELLIDRTQNNMIFFTNLRFVKKTYISVKFEKSSKDKIIIITCVNPKKIKSINSSSGKFDVDLHYGQHQLEQDQQLQESRRRLAPEVVYQQDQHSQRHLLKNQKHHSDKCQRQAHEDQQRQQTEQQKQFLEAHRRLAQGDHHHELPEPSSRRKDQHQRQEQAEKPFGSFVGVPGRPLLRNEPERRHEPQSFGKTKPKQEFSFESQQGTQTPLNLDSDEIPRNPEKSQGKHSKPQTVIYRPLYSPEKTPTKRATQKDFSNILALKRPKKSPPEDDGYRDDVQKMYNSGVPHEVRPPPMYRISSREDPTKNCSEIMSRFRRIGVVYLSDALHNRKFWMLPKRVTIMPTHTQLVQELSVEGNEWKQQLIVNDVSMSGELCEVSSRLLDRLFGFTVAHCQRIGNLKRIDELKRCKDHAAQVLKGFCRLDLVIFLDVAPHVDKLPVVVDVKTLADALNIL</sequence>